<evidence type="ECO:0000256" key="8">
    <source>
        <dbReference type="ARBA" id="ARBA00048679"/>
    </source>
</evidence>
<dbReference type="EMBL" id="CAJHUC010000362">
    <property type="protein sequence ID" value="CAD7695594.1"/>
    <property type="molecule type" value="Genomic_DNA"/>
</dbReference>
<dbReference type="OrthoDB" id="266718at2759"/>
<dbReference type="GO" id="GO:0005737">
    <property type="term" value="C:cytoplasm"/>
    <property type="evidence" value="ECO:0007669"/>
    <property type="project" value="TreeGrafter"/>
</dbReference>
<protein>
    <recommendedName>
        <fullName evidence="1">non-specific serine/threonine protein kinase</fullName>
        <ecNumber evidence="1">2.7.11.1</ecNumber>
    </recommendedName>
</protein>
<keyword evidence="5" id="KW-0418">Kinase</keyword>
<organism evidence="9 10">
    <name type="scientific">Ostreobium quekettii</name>
    <dbReference type="NCBI Taxonomy" id="121088"/>
    <lineage>
        <taxon>Eukaryota</taxon>
        <taxon>Viridiplantae</taxon>
        <taxon>Chlorophyta</taxon>
        <taxon>core chlorophytes</taxon>
        <taxon>Ulvophyceae</taxon>
        <taxon>TCBD clade</taxon>
        <taxon>Bryopsidales</taxon>
        <taxon>Ostreobineae</taxon>
        <taxon>Ostreobiaceae</taxon>
        <taxon>Ostreobium</taxon>
    </lineage>
</organism>
<keyword evidence="2" id="KW-0723">Serine/threonine-protein kinase</keyword>
<dbReference type="PANTHER" id="PTHR22983:SF6">
    <property type="entry name" value="SERINE_THREONINE-PROTEIN KINASE 36"/>
    <property type="match status" value="1"/>
</dbReference>
<gene>
    <name evidence="9" type="ORF">OSTQU699_LOCUS955</name>
</gene>
<evidence type="ECO:0000256" key="5">
    <source>
        <dbReference type="ARBA" id="ARBA00022777"/>
    </source>
</evidence>
<keyword evidence="6" id="KW-0067">ATP-binding</keyword>
<dbReference type="InterPro" id="IPR011989">
    <property type="entry name" value="ARM-like"/>
</dbReference>
<comment type="catalytic activity">
    <reaction evidence="7">
        <text>L-threonyl-[protein] + ATP = O-phospho-L-threonyl-[protein] + ADP + H(+)</text>
        <dbReference type="Rhea" id="RHEA:46608"/>
        <dbReference type="Rhea" id="RHEA-COMP:11060"/>
        <dbReference type="Rhea" id="RHEA-COMP:11605"/>
        <dbReference type="ChEBI" id="CHEBI:15378"/>
        <dbReference type="ChEBI" id="CHEBI:30013"/>
        <dbReference type="ChEBI" id="CHEBI:30616"/>
        <dbReference type="ChEBI" id="CHEBI:61977"/>
        <dbReference type="ChEBI" id="CHEBI:456216"/>
        <dbReference type="EC" id="2.7.11.1"/>
    </reaction>
</comment>
<dbReference type="GO" id="GO:0005524">
    <property type="term" value="F:ATP binding"/>
    <property type="evidence" value="ECO:0007669"/>
    <property type="project" value="UniProtKB-KW"/>
</dbReference>
<dbReference type="InterPro" id="IPR016024">
    <property type="entry name" value="ARM-type_fold"/>
</dbReference>
<dbReference type="GO" id="GO:0004674">
    <property type="term" value="F:protein serine/threonine kinase activity"/>
    <property type="evidence" value="ECO:0007669"/>
    <property type="project" value="UniProtKB-KW"/>
</dbReference>
<evidence type="ECO:0000256" key="1">
    <source>
        <dbReference type="ARBA" id="ARBA00012513"/>
    </source>
</evidence>
<dbReference type="Pfam" id="PF00514">
    <property type="entry name" value="Arm"/>
    <property type="match status" value="1"/>
</dbReference>
<dbReference type="Gene3D" id="1.25.10.10">
    <property type="entry name" value="Leucine-rich Repeat Variant"/>
    <property type="match status" value="1"/>
</dbReference>
<evidence type="ECO:0000313" key="9">
    <source>
        <dbReference type="EMBL" id="CAD7695594.1"/>
    </source>
</evidence>
<sequence length="489" mass="52003">MEAVEGVPCRTGICDGVLCILATLTCVLEIDHFEAQWPAVAHIFFHEGMLSCIAGMLAPDRENPTLEVSPSGLQHAMDALFRLAVPMSKGNDQEARTASSVFESILHLLHESHLMALVAWPATLGGGRQGVAKLASRICGFLQQHVPTPGAAAVPATASALSRVMKEEGGMKALLGALDMINTEDWGGPVFLVSRLVLGDNSQAVAFVSAGGLEAGLMKKLLSVGTPCQILVDTLLIVSQLSRVNRDYYEAIAKAGVLGLLKPLLTHVNGNVRARTCNLIGNLCRHSGFFYAALKSHQMVPLLIERCSDPDTPTRKFACFAIGNAGFHNQVLYDELRPAIPALVGLIRNEPDNKTRANAAGAVGNLVRNSPLLCKEVVAADSIPALLDLIASTQDQCGQGSPVRVALFSLGNICANRECHPVVLMHTPGTLILKLRHSPDAQIQKYAERLMSKLDGKLDLRSVGGEMDVMTPCGVEVRATGDGPAPPSS</sequence>
<dbReference type="Proteomes" id="UP000708148">
    <property type="component" value="Unassembled WGS sequence"/>
</dbReference>
<name>A0A8S1ILD4_9CHLO</name>
<comment type="caution">
    <text evidence="9">The sequence shown here is derived from an EMBL/GenBank/DDBJ whole genome shotgun (WGS) entry which is preliminary data.</text>
</comment>
<evidence type="ECO:0000313" key="10">
    <source>
        <dbReference type="Proteomes" id="UP000708148"/>
    </source>
</evidence>
<keyword evidence="10" id="KW-1185">Reference proteome</keyword>
<evidence type="ECO:0000256" key="6">
    <source>
        <dbReference type="ARBA" id="ARBA00022840"/>
    </source>
</evidence>
<proteinExistence type="predicted"/>
<accession>A0A8S1ILD4</accession>
<keyword evidence="4" id="KW-0547">Nucleotide-binding</keyword>
<dbReference type="SMART" id="SM00185">
    <property type="entry name" value="ARM"/>
    <property type="match status" value="3"/>
</dbReference>
<comment type="catalytic activity">
    <reaction evidence="8">
        <text>L-seryl-[protein] + ATP = O-phospho-L-seryl-[protein] + ADP + H(+)</text>
        <dbReference type="Rhea" id="RHEA:17989"/>
        <dbReference type="Rhea" id="RHEA-COMP:9863"/>
        <dbReference type="Rhea" id="RHEA-COMP:11604"/>
        <dbReference type="ChEBI" id="CHEBI:15378"/>
        <dbReference type="ChEBI" id="CHEBI:29999"/>
        <dbReference type="ChEBI" id="CHEBI:30616"/>
        <dbReference type="ChEBI" id="CHEBI:83421"/>
        <dbReference type="ChEBI" id="CHEBI:456216"/>
        <dbReference type="EC" id="2.7.11.1"/>
    </reaction>
</comment>
<dbReference type="InterPro" id="IPR000225">
    <property type="entry name" value="Armadillo"/>
</dbReference>
<evidence type="ECO:0000256" key="4">
    <source>
        <dbReference type="ARBA" id="ARBA00022741"/>
    </source>
</evidence>
<evidence type="ECO:0000256" key="3">
    <source>
        <dbReference type="ARBA" id="ARBA00022679"/>
    </source>
</evidence>
<keyword evidence="3" id="KW-0808">Transferase</keyword>
<dbReference type="AlphaFoldDB" id="A0A8S1ILD4"/>
<dbReference type="SUPFAM" id="SSF48371">
    <property type="entry name" value="ARM repeat"/>
    <property type="match status" value="1"/>
</dbReference>
<evidence type="ECO:0000256" key="7">
    <source>
        <dbReference type="ARBA" id="ARBA00047899"/>
    </source>
</evidence>
<dbReference type="EC" id="2.7.11.1" evidence="1"/>
<reference evidence="9" key="1">
    <citation type="submission" date="2020-12" db="EMBL/GenBank/DDBJ databases">
        <authorList>
            <person name="Iha C."/>
        </authorList>
    </citation>
    <scope>NUCLEOTIDE SEQUENCE</scope>
</reference>
<evidence type="ECO:0000256" key="2">
    <source>
        <dbReference type="ARBA" id="ARBA00022527"/>
    </source>
</evidence>
<dbReference type="PANTHER" id="PTHR22983">
    <property type="entry name" value="PROTEIN KINASE RELATED"/>
    <property type="match status" value="1"/>
</dbReference>